<comment type="caution">
    <text evidence="1">The sequence shown here is derived from an EMBL/GenBank/DDBJ whole genome shotgun (WGS) entry which is preliminary data.</text>
</comment>
<organism evidence="1 2">
    <name type="scientific">Sporothrix stenoceras</name>
    <dbReference type="NCBI Taxonomy" id="5173"/>
    <lineage>
        <taxon>Eukaryota</taxon>
        <taxon>Fungi</taxon>
        <taxon>Dikarya</taxon>
        <taxon>Ascomycota</taxon>
        <taxon>Pezizomycotina</taxon>
        <taxon>Sordariomycetes</taxon>
        <taxon>Sordariomycetidae</taxon>
        <taxon>Ophiostomatales</taxon>
        <taxon>Ophiostomataceae</taxon>
        <taxon>Sporothrix</taxon>
    </lineage>
</organism>
<reference evidence="1 2" key="1">
    <citation type="journal article" date="2024" name="IMA Fungus">
        <title>IMA Genome - F19 : A genome assembly and annotation guide to empower mycologists, including annotated draft genome sequences of Ceratocystis pirilliformis, Diaporthe australafricana, Fusarium ophioides, Paecilomyces lecythidis, and Sporothrix stenoceras.</title>
        <authorList>
            <person name="Aylward J."/>
            <person name="Wilson A.M."/>
            <person name="Visagie C.M."/>
            <person name="Spraker J."/>
            <person name="Barnes I."/>
            <person name="Buitendag C."/>
            <person name="Ceriani C."/>
            <person name="Del Mar Angel L."/>
            <person name="du Plessis D."/>
            <person name="Fuchs T."/>
            <person name="Gasser K."/>
            <person name="Kramer D."/>
            <person name="Li W."/>
            <person name="Munsamy K."/>
            <person name="Piso A."/>
            <person name="Price J.L."/>
            <person name="Sonnekus B."/>
            <person name="Thomas C."/>
            <person name="van der Nest A."/>
            <person name="van Dijk A."/>
            <person name="van Heerden A."/>
            <person name="van Vuuren N."/>
            <person name="Yilmaz N."/>
            <person name="Duong T.A."/>
            <person name="van der Merwe N.A."/>
            <person name="Wingfield M.J."/>
            <person name="Wingfield B.D."/>
        </authorList>
    </citation>
    <scope>NUCLEOTIDE SEQUENCE [LARGE SCALE GENOMIC DNA]</scope>
    <source>
        <strain evidence="1 2">CMW 5346</strain>
    </source>
</reference>
<gene>
    <name evidence="1" type="ORF">Sste5346_002863</name>
</gene>
<name>A0ABR3ZGD6_9PEZI</name>
<evidence type="ECO:0000313" key="2">
    <source>
        <dbReference type="Proteomes" id="UP001583186"/>
    </source>
</evidence>
<dbReference type="EMBL" id="JAWCUI010000012">
    <property type="protein sequence ID" value="KAL1899465.1"/>
    <property type="molecule type" value="Genomic_DNA"/>
</dbReference>
<dbReference type="Proteomes" id="UP001583186">
    <property type="component" value="Unassembled WGS sequence"/>
</dbReference>
<evidence type="ECO:0000313" key="1">
    <source>
        <dbReference type="EMBL" id="KAL1899465.1"/>
    </source>
</evidence>
<dbReference type="Pfam" id="PF26146">
    <property type="entry name" value="PI-PLC_X"/>
    <property type="match status" value="1"/>
</dbReference>
<keyword evidence="2" id="KW-1185">Reference proteome</keyword>
<protein>
    <submittedName>
        <fullName evidence="1">Uncharacterized protein</fullName>
    </submittedName>
</protein>
<accession>A0ABR3ZGD6</accession>
<sequence>MIAANTRLVTFIASVAVDANYPYLLNEFDHVFETPYMVTNLIQFSNCSLDRPPSAGSASAALRVGMLPLLNHFAYAKVSSSIQIPDVSDIDITNSPDTTGTGSGNGRGISGTLGAQAQLCTTQWGGTKPTFLLVDFFNRGPAITTADNLNGLAAASVVGRTVTDEMKQGPAKKSISSLGLRSPHIWRLVLYVAAVSMSLM</sequence>
<proteinExistence type="predicted"/>